<gene>
    <name evidence="1" type="ORF">PPRO1471_LOCUS6134</name>
</gene>
<sequence length="315" mass="33781">MVRKKDIAALGQLVRALVLSDLLTPMGAYEQIALPLLLHGPEVVHHRHAGLEVLKVSLDAGLGWWQKSDSTGEVVAPGVACLRAMAVGSADVHDGGVKLLTRVRTRSRAAEGDNEDAHSQVAELPWAVQLAVPPSLYPPGAFILPQPLLPFHEGKLMPPVPPPPSVQKTKGDHPAARAARKRYASCLDDVLLWVLSYAASGDRAAERLRGRDDVEEWPGDACLEVLLEALRDVPNTLLWASAIRVLAAWLPRQSIDRSRRVLSVALPKVLSCSEACVADLSLRVAACLGDGGKVAMRYARRAAAAVEAGAEFCIV</sequence>
<reference evidence="1" key="1">
    <citation type="submission" date="2021-01" db="EMBL/GenBank/DDBJ databases">
        <authorList>
            <person name="Corre E."/>
            <person name="Pelletier E."/>
            <person name="Niang G."/>
            <person name="Scheremetjew M."/>
            <person name="Finn R."/>
            <person name="Kale V."/>
            <person name="Holt S."/>
            <person name="Cochrane G."/>
            <person name="Meng A."/>
            <person name="Brown T."/>
            <person name="Cohen L."/>
        </authorList>
    </citation>
    <scope>NUCLEOTIDE SEQUENCE</scope>
    <source>
        <strain evidence="1">RCC733</strain>
    </source>
</reference>
<proteinExistence type="predicted"/>
<dbReference type="AlphaFoldDB" id="A0A7S2B335"/>
<evidence type="ECO:0000313" key="1">
    <source>
        <dbReference type="EMBL" id="CAD9384755.1"/>
    </source>
</evidence>
<name>A0A7S2B335_9CHLO</name>
<organism evidence="1">
    <name type="scientific">Pycnococcus provasolii</name>
    <dbReference type="NCBI Taxonomy" id="41880"/>
    <lineage>
        <taxon>Eukaryota</taxon>
        <taxon>Viridiplantae</taxon>
        <taxon>Chlorophyta</taxon>
        <taxon>Pseudoscourfieldiophyceae</taxon>
        <taxon>Pseudoscourfieldiales</taxon>
        <taxon>Pycnococcaceae</taxon>
        <taxon>Pycnococcus</taxon>
    </lineage>
</organism>
<protein>
    <submittedName>
        <fullName evidence="1">Uncharacterized protein</fullName>
    </submittedName>
</protein>
<accession>A0A7S2B335</accession>
<dbReference type="EMBL" id="HBGR01009225">
    <property type="protein sequence ID" value="CAD9384755.1"/>
    <property type="molecule type" value="Transcribed_RNA"/>
</dbReference>